<evidence type="ECO:0000313" key="2">
    <source>
        <dbReference type="Proteomes" id="UP000184063"/>
    </source>
</evidence>
<evidence type="ECO:0000313" key="1">
    <source>
        <dbReference type="EMBL" id="OJZ81121.1"/>
    </source>
</evidence>
<dbReference type="VEuPathDB" id="FungiDB:ASPFODRAFT_52129"/>
<dbReference type="Proteomes" id="UP000184063">
    <property type="component" value="Unassembled WGS sequence"/>
</dbReference>
<proteinExistence type="predicted"/>
<dbReference type="AlphaFoldDB" id="A0A1M3T309"/>
<accession>A0A1M3T309</accession>
<name>A0A1M3T309_ASPLC</name>
<sequence>MARLHSCHKEKSDRWLRCIALERWRCQGSGPSKGCSTKIDRPMSLFHSRKSQPEAAARADHNHSSPNTRSWIAFNARQRAFRCPRYWARLTQSAIRPKFRLLEQTYLEVSDGEALYPRSDRWSERMRLRSHPAQSEECVEDHDGELPPVLPRLKALSIHNQSKFGPRGPFLKVCSNATGIGLGRRMAFARSRSHGDGLAFGAVLVPW</sequence>
<reference evidence="2" key="1">
    <citation type="journal article" date="2017" name="Genome Biol.">
        <title>Comparative genomics reveals high biological diversity and specific adaptations in the industrially and medically important fungal genus Aspergillus.</title>
        <authorList>
            <person name="de Vries R.P."/>
            <person name="Riley R."/>
            <person name="Wiebenga A."/>
            <person name="Aguilar-Osorio G."/>
            <person name="Amillis S."/>
            <person name="Uchima C.A."/>
            <person name="Anderluh G."/>
            <person name="Asadollahi M."/>
            <person name="Askin M."/>
            <person name="Barry K."/>
            <person name="Battaglia E."/>
            <person name="Bayram O."/>
            <person name="Benocci T."/>
            <person name="Braus-Stromeyer S.A."/>
            <person name="Caldana C."/>
            <person name="Canovas D."/>
            <person name="Cerqueira G.C."/>
            <person name="Chen F."/>
            <person name="Chen W."/>
            <person name="Choi C."/>
            <person name="Clum A."/>
            <person name="Dos Santos R.A."/>
            <person name="Damasio A.R."/>
            <person name="Diallinas G."/>
            <person name="Emri T."/>
            <person name="Fekete E."/>
            <person name="Flipphi M."/>
            <person name="Freyberg S."/>
            <person name="Gallo A."/>
            <person name="Gournas C."/>
            <person name="Habgood R."/>
            <person name="Hainaut M."/>
            <person name="Harispe M.L."/>
            <person name="Henrissat B."/>
            <person name="Hilden K.S."/>
            <person name="Hope R."/>
            <person name="Hossain A."/>
            <person name="Karabika E."/>
            <person name="Karaffa L."/>
            <person name="Karanyi Z."/>
            <person name="Krasevec N."/>
            <person name="Kuo A."/>
            <person name="Kusch H."/>
            <person name="LaButti K."/>
            <person name="Lagendijk E.L."/>
            <person name="Lapidus A."/>
            <person name="Levasseur A."/>
            <person name="Lindquist E."/>
            <person name="Lipzen A."/>
            <person name="Logrieco A.F."/>
            <person name="MacCabe A."/>
            <person name="Maekelae M.R."/>
            <person name="Malavazi I."/>
            <person name="Melin P."/>
            <person name="Meyer V."/>
            <person name="Mielnichuk N."/>
            <person name="Miskei M."/>
            <person name="Molnar A.P."/>
            <person name="Mule G."/>
            <person name="Ngan C.Y."/>
            <person name="Orejas M."/>
            <person name="Orosz E."/>
            <person name="Ouedraogo J.P."/>
            <person name="Overkamp K.M."/>
            <person name="Park H.-S."/>
            <person name="Perrone G."/>
            <person name="Piumi F."/>
            <person name="Punt P.J."/>
            <person name="Ram A.F."/>
            <person name="Ramon A."/>
            <person name="Rauscher S."/>
            <person name="Record E."/>
            <person name="Riano-Pachon D.M."/>
            <person name="Robert V."/>
            <person name="Roehrig J."/>
            <person name="Ruller R."/>
            <person name="Salamov A."/>
            <person name="Salih N.S."/>
            <person name="Samson R.A."/>
            <person name="Sandor E."/>
            <person name="Sanguinetti M."/>
            <person name="Schuetze T."/>
            <person name="Sepcic K."/>
            <person name="Shelest E."/>
            <person name="Sherlock G."/>
            <person name="Sophianopoulou V."/>
            <person name="Squina F.M."/>
            <person name="Sun H."/>
            <person name="Susca A."/>
            <person name="Todd R.B."/>
            <person name="Tsang A."/>
            <person name="Unkles S.E."/>
            <person name="van de Wiele N."/>
            <person name="van Rossen-Uffink D."/>
            <person name="Oliveira J.V."/>
            <person name="Vesth T.C."/>
            <person name="Visser J."/>
            <person name="Yu J.-H."/>
            <person name="Zhou M."/>
            <person name="Andersen M.R."/>
            <person name="Archer D.B."/>
            <person name="Baker S.E."/>
            <person name="Benoit I."/>
            <person name="Brakhage A.A."/>
            <person name="Braus G.H."/>
            <person name="Fischer R."/>
            <person name="Frisvad J.C."/>
            <person name="Goldman G.H."/>
            <person name="Houbraken J."/>
            <person name="Oakley B."/>
            <person name="Pocsi I."/>
            <person name="Scazzocchio C."/>
            <person name="Seiboth B."/>
            <person name="vanKuyk P.A."/>
            <person name="Wortman J."/>
            <person name="Dyer P.S."/>
            <person name="Grigoriev I.V."/>
        </authorList>
    </citation>
    <scope>NUCLEOTIDE SEQUENCE [LARGE SCALE GENOMIC DNA]</scope>
    <source>
        <strain evidence="2">CBS 106.47</strain>
    </source>
</reference>
<protein>
    <submittedName>
        <fullName evidence="1">Uncharacterized protein</fullName>
    </submittedName>
</protein>
<dbReference type="EMBL" id="KV878251">
    <property type="protein sequence ID" value="OJZ81121.1"/>
    <property type="molecule type" value="Genomic_DNA"/>
</dbReference>
<organism evidence="1 2">
    <name type="scientific">Aspergillus luchuensis (strain CBS 106.47)</name>
    <dbReference type="NCBI Taxonomy" id="1137211"/>
    <lineage>
        <taxon>Eukaryota</taxon>
        <taxon>Fungi</taxon>
        <taxon>Dikarya</taxon>
        <taxon>Ascomycota</taxon>
        <taxon>Pezizomycotina</taxon>
        <taxon>Eurotiomycetes</taxon>
        <taxon>Eurotiomycetidae</taxon>
        <taxon>Eurotiales</taxon>
        <taxon>Aspergillaceae</taxon>
        <taxon>Aspergillus</taxon>
        <taxon>Aspergillus subgen. Circumdati</taxon>
    </lineage>
</organism>
<gene>
    <name evidence="1" type="ORF">ASPFODRAFT_52129</name>
</gene>